<keyword evidence="1" id="KW-1133">Transmembrane helix</keyword>
<gene>
    <name evidence="2" type="ORF">S06H3_40380</name>
</gene>
<keyword evidence="1" id="KW-0472">Membrane</keyword>
<protein>
    <submittedName>
        <fullName evidence="2">Uncharacterized protein</fullName>
    </submittedName>
</protein>
<sequence length="79" mass="9294">MTKKFVVDIFGRHIVKEVLKYILILAILYFGVSGVLVLALRADPYWRAVISNSMKHRDESWREYFETRGYEPSQFPIQG</sequence>
<proteinExistence type="predicted"/>
<name>X1PDE6_9ZZZZ</name>
<keyword evidence="1" id="KW-0812">Transmembrane</keyword>
<comment type="caution">
    <text evidence="2">The sequence shown here is derived from an EMBL/GenBank/DDBJ whole genome shotgun (WGS) entry which is preliminary data.</text>
</comment>
<dbReference type="AlphaFoldDB" id="X1PDE6"/>
<evidence type="ECO:0000313" key="2">
    <source>
        <dbReference type="EMBL" id="GAI37030.1"/>
    </source>
</evidence>
<evidence type="ECO:0000256" key="1">
    <source>
        <dbReference type="SAM" id="Phobius"/>
    </source>
</evidence>
<feature type="non-terminal residue" evidence="2">
    <location>
        <position position="79"/>
    </location>
</feature>
<reference evidence="2" key="1">
    <citation type="journal article" date="2014" name="Front. Microbiol.">
        <title>High frequency of phylogenetically diverse reductive dehalogenase-homologous genes in deep subseafloor sedimentary metagenomes.</title>
        <authorList>
            <person name="Kawai M."/>
            <person name="Futagami T."/>
            <person name="Toyoda A."/>
            <person name="Takaki Y."/>
            <person name="Nishi S."/>
            <person name="Hori S."/>
            <person name="Arai W."/>
            <person name="Tsubouchi T."/>
            <person name="Morono Y."/>
            <person name="Uchiyama I."/>
            <person name="Ito T."/>
            <person name="Fujiyama A."/>
            <person name="Inagaki F."/>
            <person name="Takami H."/>
        </authorList>
    </citation>
    <scope>NUCLEOTIDE SEQUENCE</scope>
    <source>
        <strain evidence="2">Expedition CK06-06</strain>
    </source>
</reference>
<dbReference type="EMBL" id="BARV01024782">
    <property type="protein sequence ID" value="GAI37030.1"/>
    <property type="molecule type" value="Genomic_DNA"/>
</dbReference>
<feature type="transmembrane region" description="Helical" evidence="1">
    <location>
        <begin position="21"/>
        <end position="40"/>
    </location>
</feature>
<accession>X1PDE6</accession>
<organism evidence="2">
    <name type="scientific">marine sediment metagenome</name>
    <dbReference type="NCBI Taxonomy" id="412755"/>
    <lineage>
        <taxon>unclassified sequences</taxon>
        <taxon>metagenomes</taxon>
        <taxon>ecological metagenomes</taxon>
    </lineage>
</organism>